<comment type="caution">
    <text evidence="2">The sequence shown here is derived from an EMBL/GenBank/DDBJ whole genome shotgun (WGS) entry which is preliminary data.</text>
</comment>
<sequence length="136" mass="15145">MGRFPSDTEVAKGPIHEQCKAITTSGRTLKTPIKNDQGEEAASNPSTKTAPESPAEADTPAEEEEDQEITSKPKEAGSTAASPHIKLPRTDKLEEMRPPPPFPKRLKKQKQEYQFKKFFDILKQVHINLPLVEALQ</sequence>
<feature type="compositionally biased region" description="Acidic residues" evidence="1">
    <location>
        <begin position="59"/>
        <end position="68"/>
    </location>
</feature>
<feature type="region of interest" description="Disordered" evidence="1">
    <location>
        <begin position="1"/>
        <end position="109"/>
    </location>
</feature>
<dbReference type="EMBL" id="JBBPBN010000055">
    <property type="protein sequence ID" value="KAK8990157.1"/>
    <property type="molecule type" value="Genomic_DNA"/>
</dbReference>
<feature type="compositionally biased region" description="Basic and acidic residues" evidence="1">
    <location>
        <begin position="88"/>
        <end position="97"/>
    </location>
</feature>
<proteinExistence type="predicted"/>
<evidence type="ECO:0000313" key="3">
    <source>
        <dbReference type="Proteomes" id="UP001396334"/>
    </source>
</evidence>
<evidence type="ECO:0000256" key="1">
    <source>
        <dbReference type="SAM" id="MobiDB-lite"/>
    </source>
</evidence>
<dbReference type="Proteomes" id="UP001396334">
    <property type="component" value="Unassembled WGS sequence"/>
</dbReference>
<protein>
    <submittedName>
        <fullName evidence="2">Uncharacterized protein</fullName>
    </submittedName>
</protein>
<evidence type="ECO:0000313" key="2">
    <source>
        <dbReference type="EMBL" id="KAK8990157.1"/>
    </source>
</evidence>
<reference evidence="2 3" key="1">
    <citation type="journal article" date="2024" name="G3 (Bethesda)">
        <title>Genome assembly of Hibiscus sabdariffa L. provides insights into metabolisms of medicinal natural products.</title>
        <authorList>
            <person name="Kim T."/>
        </authorList>
    </citation>
    <scope>NUCLEOTIDE SEQUENCE [LARGE SCALE GENOMIC DNA]</scope>
    <source>
        <strain evidence="2">TK-2024</strain>
        <tissue evidence="2">Old leaves</tissue>
    </source>
</reference>
<organism evidence="2 3">
    <name type="scientific">Hibiscus sabdariffa</name>
    <name type="common">roselle</name>
    <dbReference type="NCBI Taxonomy" id="183260"/>
    <lineage>
        <taxon>Eukaryota</taxon>
        <taxon>Viridiplantae</taxon>
        <taxon>Streptophyta</taxon>
        <taxon>Embryophyta</taxon>
        <taxon>Tracheophyta</taxon>
        <taxon>Spermatophyta</taxon>
        <taxon>Magnoliopsida</taxon>
        <taxon>eudicotyledons</taxon>
        <taxon>Gunneridae</taxon>
        <taxon>Pentapetalae</taxon>
        <taxon>rosids</taxon>
        <taxon>malvids</taxon>
        <taxon>Malvales</taxon>
        <taxon>Malvaceae</taxon>
        <taxon>Malvoideae</taxon>
        <taxon>Hibiscus</taxon>
    </lineage>
</organism>
<accession>A0ABR2PNV7</accession>
<name>A0ABR2PNV7_9ROSI</name>
<gene>
    <name evidence="2" type="ORF">V6N11_008672</name>
</gene>
<keyword evidence="3" id="KW-1185">Reference proteome</keyword>
<feature type="compositionally biased region" description="Low complexity" evidence="1">
    <location>
        <begin position="49"/>
        <end position="58"/>
    </location>
</feature>